<dbReference type="PANTHER" id="PTHR43236">
    <property type="entry name" value="ANTITOXIN HIGA1"/>
    <property type="match status" value="1"/>
</dbReference>
<dbReference type="InterPro" id="IPR052345">
    <property type="entry name" value="Rad_response_metalloprotease"/>
</dbReference>
<reference evidence="3" key="1">
    <citation type="journal article" date="2019" name="Int. J. Syst. Evol. Microbiol.">
        <title>The Global Catalogue of Microorganisms (GCM) 10K type strain sequencing project: providing services to taxonomists for standard genome sequencing and annotation.</title>
        <authorList>
            <consortium name="The Broad Institute Genomics Platform"/>
            <consortium name="The Broad Institute Genome Sequencing Center for Infectious Disease"/>
            <person name="Wu L."/>
            <person name="Ma J."/>
        </authorList>
    </citation>
    <scope>NUCLEOTIDE SEQUENCE [LARGE SCALE GENOMIC DNA]</scope>
    <source>
        <strain evidence="3">JCM 14603</strain>
    </source>
</reference>
<evidence type="ECO:0000313" key="2">
    <source>
        <dbReference type="EMBL" id="GAA0673243.1"/>
    </source>
</evidence>
<keyword evidence="3" id="KW-1185">Reference proteome</keyword>
<evidence type="ECO:0000259" key="1">
    <source>
        <dbReference type="Pfam" id="PF06114"/>
    </source>
</evidence>
<sequence length="353" mass="38639">MAAIAERSGVSVAAIEGALAGKSLADDDITALADELAVPVQALFAHQTLPLFPPVDFRTATPSIGEFSKGTLKAISFVEKLSSTFSALGYDFNLDNTLRVVETDYSMRDAIKLAKDWRSRWGITDEQQIEWQDANKLYGSLRSFIENMGILVLHRQFRSDEAAGLYMNVADGPHAIVINTTYSSKARKLFTLAHEFCHVLIGAKGASNPSVLKNKIERFCNRFAACLLAPRHLIVSALEAFNYTPVADDNFIRLFAKKIGLSQEATYLRLVETDYLAAADYAAWKKKIVGVIPLGDQSDGQGGKGDPIQTKKTTYGSALLGLLKRAKALGDLDEIDIFRVTGLKPVYQTELIG</sequence>
<name>A0ABP3T1C1_9SPHN</name>
<proteinExistence type="predicted"/>
<dbReference type="Pfam" id="PF06114">
    <property type="entry name" value="Peptidase_M78"/>
    <property type="match status" value="1"/>
</dbReference>
<organism evidence="2 3">
    <name type="scientific">Sphingomonas insulae</name>
    <dbReference type="NCBI Taxonomy" id="424800"/>
    <lineage>
        <taxon>Bacteria</taxon>
        <taxon>Pseudomonadati</taxon>
        <taxon>Pseudomonadota</taxon>
        <taxon>Alphaproteobacteria</taxon>
        <taxon>Sphingomonadales</taxon>
        <taxon>Sphingomonadaceae</taxon>
        <taxon>Sphingomonas</taxon>
    </lineage>
</organism>
<accession>A0ABP3T1C1</accession>
<dbReference type="PANTHER" id="PTHR43236:SF2">
    <property type="entry name" value="BLL0069 PROTEIN"/>
    <property type="match status" value="1"/>
</dbReference>
<dbReference type="EMBL" id="BAAAES010000009">
    <property type="protein sequence ID" value="GAA0673243.1"/>
    <property type="molecule type" value="Genomic_DNA"/>
</dbReference>
<protein>
    <recommendedName>
        <fullName evidence="1">IrrE N-terminal-like domain-containing protein</fullName>
    </recommendedName>
</protein>
<gene>
    <name evidence="2" type="ORF">GCM10009102_26030</name>
</gene>
<dbReference type="Gene3D" id="1.10.10.2910">
    <property type="match status" value="1"/>
</dbReference>
<evidence type="ECO:0000313" key="3">
    <source>
        <dbReference type="Proteomes" id="UP001500238"/>
    </source>
</evidence>
<dbReference type="InterPro" id="IPR010359">
    <property type="entry name" value="IrrE_HExxH"/>
</dbReference>
<comment type="caution">
    <text evidence="2">The sequence shown here is derived from an EMBL/GenBank/DDBJ whole genome shotgun (WGS) entry which is preliminary data.</text>
</comment>
<feature type="domain" description="IrrE N-terminal-like" evidence="1">
    <location>
        <begin position="146"/>
        <end position="270"/>
    </location>
</feature>
<dbReference type="Proteomes" id="UP001500238">
    <property type="component" value="Unassembled WGS sequence"/>
</dbReference>
<dbReference type="RefSeq" id="WP_163958312.1">
    <property type="nucleotide sequence ID" value="NZ_BAAAES010000009.1"/>
</dbReference>